<feature type="signal peptide" evidence="1">
    <location>
        <begin position="1"/>
        <end position="17"/>
    </location>
</feature>
<dbReference type="AlphaFoldDB" id="W3VG09"/>
<keyword evidence="3" id="KW-1185">Reference proteome</keyword>
<feature type="chain" id="PRO_5004832943" evidence="1">
    <location>
        <begin position="18"/>
        <end position="110"/>
    </location>
</feature>
<dbReference type="Proteomes" id="UP000019462">
    <property type="component" value="Unassembled WGS sequence"/>
</dbReference>
<keyword evidence="1" id="KW-0732">Signal</keyword>
<reference evidence="2 3" key="1">
    <citation type="journal article" date="2014" name="Genome Announc.">
        <title>Genome sequence of the basidiomycetous fungus Pseudozyma aphidis DSM70725, an efficient producer of biosurfactant mannosylerythritol lipids.</title>
        <authorList>
            <person name="Lorenz S."/>
            <person name="Guenther M."/>
            <person name="Grumaz C."/>
            <person name="Rupp S."/>
            <person name="Zibek S."/>
            <person name="Sohn K."/>
        </authorList>
    </citation>
    <scope>NUCLEOTIDE SEQUENCE [LARGE SCALE GENOMIC DNA]</scope>
    <source>
        <strain evidence="3">ATCC 32657 / CBS 517.83 / DSM 70725 / JCM 10318 / NBRC 10182 / NRRL Y-7954 / St-0401</strain>
    </source>
</reference>
<comment type="caution">
    <text evidence="2">The sequence shown here is derived from an EMBL/GenBank/DDBJ whole genome shotgun (WGS) entry which is preliminary data.</text>
</comment>
<evidence type="ECO:0000313" key="3">
    <source>
        <dbReference type="Proteomes" id="UP000019462"/>
    </source>
</evidence>
<name>W3VG09_MOEAP</name>
<evidence type="ECO:0000313" key="2">
    <source>
        <dbReference type="EMBL" id="ETS60450.1"/>
    </source>
</evidence>
<proteinExistence type="predicted"/>
<sequence length="110" mass="11997">MAKLLALLLVITPILLALEANATQAGLPHLHPRMVKHRKLEARNLMSWLTKISSKASDWMWGSVPNPVKDSSRIPKPVVGGPDVMPKMPYPYATGMIPRLASETMAGNAC</sequence>
<gene>
    <name evidence="2" type="ORF">PaG_05497</name>
</gene>
<evidence type="ECO:0000256" key="1">
    <source>
        <dbReference type="SAM" id="SignalP"/>
    </source>
</evidence>
<dbReference type="HOGENOM" id="CLU_2172130_0_0_1"/>
<accession>W3VG09</accession>
<organism evidence="2 3">
    <name type="scientific">Moesziomyces aphidis</name>
    <name type="common">Pseudozyma aphidis</name>
    <dbReference type="NCBI Taxonomy" id="84754"/>
    <lineage>
        <taxon>Eukaryota</taxon>
        <taxon>Fungi</taxon>
        <taxon>Dikarya</taxon>
        <taxon>Basidiomycota</taxon>
        <taxon>Ustilaginomycotina</taxon>
        <taxon>Ustilaginomycetes</taxon>
        <taxon>Ustilaginales</taxon>
        <taxon>Ustilaginaceae</taxon>
        <taxon>Moesziomyces</taxon>
    </lineage>
</organism>
<protein>
    <submittedName>
        <fullName evidence="2">Uncharacterized protein</fullName>
    </submittedName>
</protein>
<dbReference type="EMBL" id="AWNI01000035">
    <property type="protein sequence ID" value="ETS60450.1"/>
    <property type="molecule type" value="Genomic_DNA"/>
</dbReference>